<dbReference type="InterPro" id="IPR003439">
    <property type="entry name" value="ABC_transporter-like_ATP-bd"/>
</dbReference>
<keyword evidence="3" id="KW-0547">Nucleotide-binding</keyword>
<comment type="caution">
    <text evidence="6">The sequence shown here is derived from an EMBL/GenBank/DDBJ whole genome shotgun (WGS) entry which is preliminary data.</text>
</comment>
<reference evidence="6 7" key="1">
    <citation type="submission" date="2018-05" db="EMBL/GenBank/DDBJ databases">
        <title>Genomic Encyclopedia of Type Strains, Phase IV (KMG-IV): sequencing the most valuable type-strain genomes for metagenomic binning, comparative biology and taxonomic classification.</title>
        <authorList>
            <person name="Goeker M."/>
        </authorList>
    </citation>
    <scope>NUCLEOTIDE SEQUENCE [LARGE SCALE GENOMIC DNA]</scope>
    <source>
        <strain evidence="6 7">DSM 18773</strain>
    </source>
</reference>
<evidence type="ECO:0000256" key="1">
    <source>
        <dbReference type="ARBA" id="ARBA00005417"/>
    </source>
</evidence>
<keyword evidence="7" id="KW-1185">Reference proteome</keyword>
<dbReference type="SMART" id="SM00382">
    <property type="entry name" value="AAA"/>
    <property type="match status" value="1"/>
</dbReference>
<dbReference type="EMBL" id="QGGL01000016">
    <property type="protein sequence ID" value="PWK07891.1"/>
    <property type="molecule type" value="Genomic_DNA"/>
</dbReference>
<comment type="similarity">
    <text evidence="1">Belongs to the ABC transporter superfamily.</text>
</comment>
<gene>
    <name evidence="6" type="ORF">C7459_11650</name>
</gene>
<proteinExistence type="inferred from homology"/>
<accession>A0A316D956</accession>
<dbReference type="InterPro" id="IPR003593">
    <property type="entry name" value="AAA+_ATPase"/>
</dbReference>
<dbReference type="InterPro" id="IPR027417">
    <property type="entry name" value="P-loop_NTPase"/>
</dbReference>
<dbReference type="Pfam" id="PF00005">
    <property type="entry name" value="ABC_tran"/>
    <property type="match status" value="1"/>
</dbReference>
<sequence length="244" mass="27910">MISIQNLEFGYKEKKKILKRNSENRPPILRNISLDFQRGELYGLVGPNGCGKTTLAKLIMGIYEPSKGQIIIDGKKRPNLHDGQWKRRIGNVSGASSRLFSTMTLGEHVAMYSAIYDRFDDKWFREKLVEFRIDDKLKRWASSLSFGERIKFELALTLACLPEILILDEPTVGLDPAAILQIRKMVNNYLELHNACGIMTSHNLKDLTTTCVRGGFLQDGYITNEYLSAEIDADELERRYLEVF</sequence>
<organism evidence="6 7">
    <name type="scientific">Tumebacillus permanentifrigoris</name>
    <dbReference type="NCBI Taxonomy" id="378543"/>
    <lineage>
        <taxon>Bacteria</taxon>
        <taxon>Bacillati</taxon>
        <taxon>Bacillota</taxon>
        <taxon>Bacilli</taxon>
        <taxon>Bacillales</taxon>
        <taxon>Alicyclobacillaceae</taxon>
        <taxon>Tumebacillus</taxon>
    </lineage>
</organism>
<evidence type="ECO:0000256" key="3">
    <source>
        <dbReference type="ARBA" id="ARBA00022741"/>
    </source>
</evidence>
<dbReference type="RefSeq" id="WP_109690495.1">
    <property type="nucleotide sequence ID" value="NZ_QGGL01000016.1"/>
</dbReference>
<dbReference type="CDD" id="cd03230">
    <property type="entry name" value="ABC_DR_subfamily_A"/>
    <property type="match status" value="1"/>
</dbReference>
<dbReference type="PANTHER" id="PTHR42711">
    <property type="entry name" value="ABC TRANSPORTER ATP-BINDING PROTEIN"/>
    <property type="match status" value="1"/>
</dbReference>
<evidence type="ECO:0000259" key="5">
    <source>
        <dbReference type="PROSITE" id="PS50893"/>
    </source>
</evidence>
<evidence type="ECO:0000313" key="7">
    <source>
        <dbReference type="Proteomes" id="UP000245634"/>
    </source>
</evidence>
<dbReference type="GO" id="GO:0005524">
    <property type="term" value="F:ATP binding"/>
    <property type="evidence" value="ECO:0007669"/>
    <property type="project" value="UniProtKB-KW"/>
</dbReference>
<dbReference type="AlphaFoldDB" id="A0A316D956"/>
<keyword evidence="4 6" id="KW-0067">ATP-binding</keyword>
<dbReference type="Proteomes" id="UP000245634">
    <property type="component" value="Unassembled WGS sequence"/>
</dbReference>
<dbReference type="Gene3D" id="3.40.50.300">
    <property type="entry name" value="P-loop containing nucleotide triphosphate hydrolases"/>
    <property type="match status" value="1"/>
</dbReference>
<evidence type="ECO:0000313" key="6">
    <source>
        <dbReference type="EMBL" id="PWK07891.1"/>
    </source>
</evidence>
<name>A0A316D956_9BACL</name>
<dbReference type="PROSITE" id="PS50893">
    <property type="entry name" value="ABC_TRANSPORTER_2"/>
    <property type="match status" value="1"/>
</dbReference>
<dbReference type="SUPFAM" id="SSF52540">
    <property type="entry name" value="P-loop containing nucleoside triphosphate hydrolases"/>
    <property type="match status" value="1"/>
</dbReference>
<dbReference type="GO" id="GO:0016887">
    <property type="term" value="F:ATP hydrolysis activity"/>
    <property type="evidence" value="ECO:0007669"/>
    <property type="project" value="InterPro"/>
</dbReference>
<dbReference type="PANTHER" id="PTHR42711:SF5">
    <property type="entry name" value="ABC TRANSPORTER ATP-BINDING PROTEIN NATA"/>
    <property type="match status" value="1"/>
</dbReference>
<dbReference type="InterPro" id="IPR050763">
    <property type="entry name" value="ABC_transporter_ATP-binding"/>
</dbReference>
<evidence type="ECO:0000256" key="2">
    <source>
        <dbReference type="ARBA" id="ARBA00022448"/>
    </source>
</evidence>
<protein>
    <submittedName>
        <fullName evidence="6">ABC-2 type transport system ATP-binding protein</fullName>
    </submittedName>
</protein>
<keyword evidence="2" id="KW-0813">Transport</keyword>
<feature type="domain" description="ABC transporter" evidence="5">
    <location>
        <begin position="2"/>
        <end position="244"/>
    </location>
</feature>
<evidence type="ECO:0000256" key="4">
    <source>
        <dbReference type="ARBA" id="ARBA00022840"/>
    </source>
</evidence>
<dbReference type="OrthoDB" id="2960217at2"/>